<reference evidence="3 4" key="1">
    <citation type="submission" date="2018-01" db="EMBL/GenBank/DDBJ databases">
        <title>Genome characterization of the sugarcane-associated fungus Trichoderma ghanense CCMA-1212 and their application in lignocelulose bioconversion.</title>
        <authorList>
            <person name="Steindorff A.S."/>
            <person name="Mendes T.D."/>
            <person name="Vilela E.S.D."/>
            <person name="Rodrigues D.S."/>
            <person name="Formighieri E.F."/>
            <person name="Melo I.S."/>
            <person name="Favaro L.C.L."/>
        </authorList>
    </citation>
    <scope>NUCLEOTIDE SEQUENCE [LARGE SCALE GENOMIC DNA]</scope>
    <source>
        <strain evidence="3 4">CCMA-1212</strain>
    </source>
</reference>
<dbReference type="InterPro" id="IPR038356">
    <property type="entry name" value="Tma16_sf"/>
</dbReference>
<dbReference type="Pfam" id="PF11176">
    <property type="entry name" value="Tma16"/>
    <property type="match status" value="3"/>
</dbReference>
<gene>
    <name evidence="3" type="ORF">CCMA1212_000092</name>
</gene>
<dbReference type="PANTHER" id="PTHR13349:SF2">
    <property type="entry name" value="TRANSLATION MACHINERY-ASSOCIATED PROTEIN 16"/>
    <property type="match status" value="1"/>
</dbReference>
<evidence type="ECO:0000256" key="2">
    <source>
        <dbReference type="SAM" id="MobiDB-lite"/>
    </source>
</evidence>
<feature type="compositionally biased region" description="Basic and acidic residues" evidence="2">
    <location>
        <begin position="16"/>
        <end position="30"/>
    </location>
</feature>
<organism evidence="3 4">
    <name type="scientific">Trichoderma ghanense</name>
    <dbReference type="NCBI Taxonomy" id="65468"/>
    <lineage>
        <taxon>Eukaryota</taxon>
        <taxon>Fungi</taxon>
        <taxon>Dikarya</taxon>
        <taxon>Ascomycota</taxon>
        <taxon>Pezizomycotina</taxon>
        <taxon>Sordariomycetes</taxon>
        <taxon>Hypocreomycetidae</taxon>
        <taxon>Hypocreales</taxon>
        <taxon>Hypocreaceae</taxon>
        <taxon>Trichoderma</taxon>
    </lineage>
</organism>
<protein>
    <recommendedName>
        <fullName evidence="5">Translation machinery-associated protein 16</fullName>
    </recommendedName>
</protein>
<evidence type="ECO:0000313" key="3">
    <source>
        <dbReference type="EMBL" id="TFB06957.1"/>
    </source>
</evidence>
<comment type="caution">
    <text evidence="3">The sequence shown here is derived from an EMBL/GenBank/DDBJ whole genome shotgun (WGS) entry which is preliminary data.</text>
</comment>
<dbReference type="InterPro" id="IPR021346">
    <property type="entry name" value="Tma16"/>
</dbReference>
<dbReference type="GeneID" id="300572027"/>
<dbReference type="EMBL" id="PPTA01000001">
    <property type="protein sequence ID" value="TFB06957.1"/>
    <property type="molecule type" value="Genomic_DNA"/>
</dbReference>
<keyword evidence="4" id="KW-1185">Reference proteome</keyword>
<dbReference type="Proteomes" id="UP001642720">
    <property type="component" value="Unassembled WGS sequence"/>
</dbReference>
<dbReference type="PANTHER" id="PTHR13349">
    <property type="entry name" value="TRANSLATION MACHINERY-ASSOCIATED PROTEIN 16"/>
    <property type="match status" value="1"/>
</dbReference>
<feature type="region of interest" description="Disordered" evidence="2">
    <location>
        <begin position="1"/>
        <end position="30"/>
    </location>
</feature>
<proteinExistence type="inferred from homology"/>
<dbReference type="Gene3D" id="1.20.1440.170">
    <property type="entry name" value="Translation machinery-associated protein 16-like"/>
    <property type="match status" value="1"/>
</dbReference>
<sequence>MPSTLHKTRKQISKKRNGEVNALHEKSRDSLRLHKAGVRDQRLEKLAAARSKREQPIGMQPESRGMRSILCWATSDRLRVVERVTFFQQKVREQGSEPLEVSAIQALIHTYVHQYDEEYDAVKKTRRAGRPASTKEDLLKIKITALEKEYDTGFCEFVLITALISGGDYPANNFPVIPDITSAESVKQLDSWEGSWAYLANLPWIKVTAAGNVRKAELPSKAIV</sequence>
<comment type="similarity">
    <text evidence="1">Belongs to the TMA16 family.</text>
</comment>
<feature type="compositionally biased region" description="Basic residues" evidence="2">
    <location>
        <begin position="1"/>
        <end position="15"/>
    </location>
</feature>
<evidence type="ECO:0000313" key="4">
    <source>
        <dbReference type="Proteomes" id="UP001642720"/>
    </source>
</evidence>
<accession>A0ABY2HH20</accession>
<name>A0ABY2HH20_9HYPO</name>
<evidence type="ECO:0000256" key="1">
    <source>
        <dbReference type="ARBA" id="ARBA00034127"/>
    </source>
</evidence>
<evidence type="ECO:0008006" key="5">
    <source>
        <dbReference type="Google" id="ProtNLM"/>
    </source>
</evidence>
<dbReference type="RefSeq" id="XP_073563158.1">
    <property type="nucleotide sequence ID" value="XM_073697577.1"/>
</dbReference>